<dbReference type="Proteomes" id="UP000483379">
    <property type="component" value="Unassembled WGS sequence"/>
</dbReference>
<organism evidence="2 3">
    <name type="scientific">Thiorhodococcus minor</name>
    <dbReference type="NCBI Taxonomy" id="57489"/>
    <lineage>
        <taxon>Bacteria</taxon>
        <taxon>Pseudomonadati</taxon>
        <taxon>Pseudomonadota</taxon>
        <taxon>Gammaproteobacteria</taxon>
        <taxon>Chromatiales</taxon>
        <taxon>Chromatiaceae</taxon>
        <taxon>Thiorhodococcus</taxon>
    </lineage>
</organism>
<dbReference type="PANTHER" id="PTHR34611">
    <property type="match status" value="1"/>
</dbReference>
<evidence type="ECO:0000313" key="2">
    <source>
        <dbReference type="EMBL" id="NEV64197.1"/>
    </source>
</evidence>
<dbReference type="InterPro" id="IPR051699">
    <property type="entry name" value="Rpn/YhgA-like_nuclease"/>
</dbReference>
<dbReference type="PANTHER" id="PTHR34611:SF2">
    <property type="entry name" value="INACTIVE RECOMBINATION-PROMOTING NUCLEASE-LIKE PROTEIN RPNE-RELATED"/>
    <property type="match status" value="1"/>
</dbReference>
<dbReference type="Pfam" id="PF04754">
    <property type="entry name" value="Transposase_31"/>
    <property type="match status" value="1"/>
</dbReference>
<accession>A0A6M0K6G9</accession>
<protein>
    <submittedName>
        <fullName evidence="2">Rpn family recombination-promoting nuclease/putative transposase</fullName>
    </submittedName>
</protein>
<keyword evidence="3" id="KW-1185">Reference proteome</keyword>
<dbReference type="AlphaFoldDB" id="A0A6M0K6G9"/>
<name>A0A6M0K6G9_9GAMM</name>
<proteinExistence type="predicted"/>
<dbReference type="EMBL" id="JAAIJQ010000078">
    <property type="protein sequence ID" value="NEV64197.1"/>
    <property type="molecule type" value="Genomic_DNA"/>
</dbReference>
<sequence>MADHDPSYKLLFSHRDLVADLIRGFVQEDWVEQLDFTTLQRVSELGISHDLREREDDMIWRLRWGDRWVYVYLLLEFQSTVDRFMAVRLLTYVGLLYQGLAAAGEIPAGSPLPPVLPIVLYNGEKSWWAKTSLDDLIEPNLPEQLRRWQPRIRYLLLDEQRLADTPMAGQRNIAAALFRLENSRRPEDIERVLASLIDWLAAPEQDSLRRAFVVWLKRVLLPARVPGAELPNVNDLQEMRAMLAERVKTWTEEWKQQGLEEGLKEGLEEGLKEGLKEGLEQGLSQGGARLLRRQLVRRFGVLPAWAEARLDQAGESELEFWADRVLDRDTLEEVLEEPT</sequence>
<feature type="domain" description="Transposase (putative) YhgA-like" evidence="1">
    <location>
        <begin position="3"/>
        <end position="203"/>
    </location>
</feature>
<gene>
    <name evidence="2" type="ORF">G3446_20295</name>
</gene>
<evidence type="ECO:0000259" key="1">
    <source>
        <dbReference type="Pfam" id="PF04754"/>
    </source>
</evidence>
<dbReference type="RefSeq" id="WP_164454730.1">
    <property type="nucleotide sequence ID" value="NZ_JAAIJQ010000078.1"/>
</dbReference>
<dbReference type="InterPro" id="IPR006842">
    <property type="entry name" value="Transposase_31"/>
</dbReference>
<comment type="caution">
    <text evidence="2">The sequence shown here is derived from an EMBL/GenBank/DDBJ whole genome shotgun (WGS) entry which is preliminary data.</text>
</comment>
<reference evidence="2 3" key="1">
    <citation type="submission" date="2020-02" db="EMBL/GenBank/DDBJ databases">
        <title>Genome sequences of Thiorhodococcus mannitoliphagus and Thiorhodococcus minor, purple sulfur photosynthetic bacteria in the gammaproteobacterial family, Chromatiaceae.</title>
        <authorList>
            <person name="Aviles F.A."/>
            <person name="Meyer T.E."/>
            <person name="Kyndt J.A."/>
        </authorList>
    </citation>
    <scope>NUCLEOTIDE SEQUENCE [LARGE SCALE GENOMIC DNA]</scope>
    <source>
        <strain evidence="2 3">DSM 11518</strain>
    </source>
</reference>
<evidence type="ECO:0000313" key="3">
    <source>
        <dbReference type="Proteomes" id="UP000483379"/>
    </source>
</evidence>